<dbReference type="FunCoup" id="A0A2V0P875">
    <property type="interactions" value="1295"/>
</dbReference>
<dbReference type="SUPFAM" id="SSF51735">
    <property type="entry name" value="NAD(P)-binding Rossmann-fold domains"/>
    <property type="match status" value="1"/>
</dbReference>
<evidence type="ECO:0000313" key="2">
    <source>
        <dbReference type="EMBL" id="GBF95759.1"/>
    </source>
</evidence>
<dbReference type="InterPro" id="IPR036291">
    <property type="entry name" value="NAD(P)-bd_dom_sf"/>
</dbReference>
<dbReference type="PANTHER" id="PTHR14194:SF86">
    <property type="entry name" value="OS05G0110300 PROTEIN"/>
    <property type="match status" value="1"/>
</dbReference>
<dbReference type="AlphaFoldDB" id="A0A2V0P875"/>
<accession>A0A2V0P875</accession>
<dbReference type="GO" id="GO:0009507">
    <property type="term" value="C:chloroplast"/>
    <property type="evidence" value="ECO:0007669"/>
    <property type="project" value="TreeGrafter"/>
</dbReference>
<dbReference type="PANTHER" id="PTHR14194">
    <property type="entry name" value="NITROGEN METABOLIC REGULATION PROTEIN NMR-RELATED"/>
    <property type="match status" value="1"/>
</dbReference>
<protein>
    <recommendedName>
        <fullName evidence="1">NAD(P)-binding domain-containing protein</fullName>
    </recommendedName>
</protein>
<dbReference type="InterPro" id="IPR016040">
    <property type="entry name" value="NAD(P)-bd_dom"/>
</dbReference>
<name>A0A2V0P875_9CHLO</name>
<feature type="domain" description="NAD(P)-binding" evidence="1">
    <location>
        <begin position="12"/>
        <end position="217"/>
    </location>
</feature>
<dbReference type="GO" id="GO:0016491">
    <property type="term" value="F:oxidoreductase activity"/>
    <property type="evidence" value="ECO:0007669"/>
    <property type="project" value="InterPro"/>
</dbReference>
<dbReference type="Gene3D" id="3.40.50.720">
    <property type="entry name" value="NAD(P)-binding Rossmann-like Domain"/>
    <property type="match status" value="1"/>
</dbReference>
<reference evidence="2 3" key="1">
    <citation type="journal article" date="2018" name="Sci. Rep.">
        <title>Raphidocelis subcapitata (=Pseudokirchneriella subcapitata) provides an insight into genome evolution and environmental adaptations in the Sphaeropleales.</title>
        <authorList>
            <person name="Suzuki S."/>
            <person name="Yamaguchi H."/>
            <person name="Nakajima N."/>
            <person name="Kawachi M."/>
        </authorList>
    </citation>
    <scope>NUCLEOTIDE SEQUENCE [LARGE SCALE GENOMIC DNA]</scope>
    <source>
        <strain evidence="2 3">NIES-35</strain>
    </source>
</reference>
<gene>
    <name evidence="2" type="ORF">Rsub_08195</name>
</gene>
<evidence type="ECO:0000313" key="3">
    <source>
        <dbReference type="Proteomes" id="UP000247498"/>
    </source>
</evidence>
<organism evidence="2 3">
    <name type="scientific">Raphidocelis subcapitata</name>
    <dbReference type="NCBI Taxonomy" id="307507"/>
    <lineage>
        <taxon>Eukaryota</taxon>
        <taxon>Viridiplantae</taxon>
        <taxon>Chlorophyta</taxon>
        <taxon>core chlorophytes</taxon>
        <taxon>Chlorophyceae</taxon>
        <taxon>CS clade</taxon>
        <taxon>Sphaeropleales</taxon>
        <taxon>Selenastraceae</taxon>
        <taxon>Raphidocelis</taxon>
    </lineage>
</organism>
<keyword evidence="3" id="KW-1185">Reference proteome</keyword>
<dbReference type="InParanoid" id="A0A2V0P875"/>
<dbReference type="EMBL" id="BDRX01000070">
    <property type="protein sequence ID" value="GBF95759.1"/>
    <property type="molecule type" value="Genomic_DNA"/>
</dbReference>
<evidence type="ECO:0000259" key="1">
    <source>
        <dbReference type="Pfam" id="PF13460"/>
    </source>
</evidence>
<comment type="caution">
    <text evidence="2">The sequence shown here is derived from an EMBL/GenBank/DDBJ whole genome shotgun (WGS) entry which is preliminary data.</text>
</comment>
<dbReference type="Proteomes" id="UP000247498">
    <property type="component" value="Unassembled WGS sequence"/>
</dbReference>
<dbReference type="OrthoDB" id="419598at2759"/>
<dbReference type="Pfam" id="PF13460">
    <property type="entry name" value="NAD_binding_10"/>
    <property type="match status" value="1"/>
</dbReference>
<dbReference type="STRING" id="307507.A0A2V0P875"/>
<proteinExistence type="predicted"/>
<dbReference type="InterPro" id="IPR044163">
    <property type="entry name" value="SARED1-like"/>
</dbReference>
<sequence>MKRLIAGGADEYAPVPIVRSDKSAKKVEGDNGLPAGSARVLDIAANDLAAATAALQGCDALVIATSAVPQIVFLSLIPVMIKKLLRSDNPGRPSFTWKEGQNPEKVDWLGQKLQIDAAKAAGVKQVVLVGSMGGTDPSNMLNKLVGEDGGNILQWKRRAEQYLTASGLEYTIIHPGGLIDEEGGKRRLALGVDDSLLKRTTRNIPRADVAALAVGCIGLAAAKNRAFDVCADPLGEGEPSSDWAEVLAQLGGANCDYSINSQAGAPVAAAAQ</sequence>